<dbReference type="EMBL" id="JAHRHJ020000005">
    <property type="protein sequence ID" value="KAH9316200.1"/>
    <property type="molecule type" value="Genomic_DNA"/>
</dbReference>
<evidence type="ECO:0000313" key="3">
    <source>
        <dbReference type="Proteomes" id="UP000824469"/>
    </source>
</evidence>
<comment type="caution">
    <text evidence="2">The sequence shown here is derived from an EMBL/GenBank/DDBJ whole genome shotgun (WGS) entry which is preliminary data.</text>
</comment>
<name>A0AA38G6F1_TAXCH</name>
<accession>A0AA38G6F1</accession>
<reference evidence="2 3" key="1">
    <citation type="journal article" date="2021" name="Nat. Plants">
        <title>The Taxus genome provides insights into paclitaxel biosynthesis.</title>
        <authorList>
            <person name="Xiong X."/>
            <person name="Gou J."/>
            <person name="Liao Q."/>
            <person name="Li Y."/>
            <person name="Zhou Q."/>
            <person name="Bi G."/>
            <person name="Li C."/>
            <person name="Du R."/>
            <person name="Wang X."/>
            <person name="Sun T."/>
            <person name="Guo L."/>
            <person name="Liang H."/>
            <person name="Lu P."/>
            <person name="Wu Y."/>
            <person name="Zhang Z."/>
            <person name="Ro D.K."/>
            <person name="Shang Y."/>
            <person name="Huang S."/>
            <person name="Yan J."/>
        </authorList>
    </citation>
    <scope>NUCLEOTIDE SEQUENCE [LARGE SCALE GENOMIC DNA]</scope>
    <source>
        <strain evidence="2">Ta-2019</strain>
    </source>
</reference>
<evidence type="ECO:0000313" key="2">
    <source>
        <dbReference type="EMBL" id="KAH9316200.1"/>
    </source>
</evidence>
<protein>
    <submittedName>
        <fullName evidence="2">Uncharacterized protein</fullName>
    </submittedName>
</protein>
<sequence length="62" mass="7251">MRTFNPGRAGQKYMNRPNQANQENFSQTVRKQMGHLGREYANRPVRQKLGQRDAWDTKSRSG</sequence>
<dbReference type="Proteomes" id="UP000824469">
    <property type="component" value="Unassembled WGS sequence"/>
</dbReference>
<organism evidence="2 3">
    <name type="scientific">Taxus chinensis</name>
    <name type="common">Chinese yew</name>
    <name type="synonym">Taxus wallichiana var. chinensis</name>
    <dbReference type="NCBI Taxonomy" id="29808"/>
    <lineage>
        <taxon>Eukaryota</taxon>
        <taxon>Viridiplantae</taxon>
        <taxon>Streptophyta</taxon>
        <taxon>Embryophyta</taxon>
        <taxon>Tracheophyta</taxon>
        <taxon>Spermatophyta</taxon>
        <taxon>Pinopsida</taxon>
        <taxon>Pinidae</taxon>
        <taxon>Conifers II</taxon>
        <taxon>Cupressales</taxon>
        <taxon>Taxaceae</taxon>
        <taxon>Taxus</taxon>
    </lineage>
</organism>
<gene>
    <name evidence="2" type="ORF">KI387_024827</name>
</gene>
<feature type="region of interest" description="Disordered" evidence="1">
    <location>
        <begin position="1"/>
        <end position="24"/>
    </location>
</feature>
<evidence type="ECO:0000256" key="1">
    <source>
        <dbReference type="SAM" id="MobiDB-lite"/>
    </source>
</evidence>
<keyword evidence="3" id="KW-1185">Reference proteome</keyword>
<dbReference type="AlphaFoldDB" id="A0AA38G6F1"/>
<feature type="compositionally biased region" description="Basic and acidic residues" evidence="1">
    <location>
        <begin position="50"/>
        <end position="62"/>
    </location>
</feature>
<feature type="region of interest" description="Disordered" evidence="1">
    <location>
        <begin position="37"/>
        <end position="62"/>
    </location>
</feature>
<proteinExistence type="predicted"/>